<name>A0A931A734_9ACTN</name>
<protein>
    <submittedName>
        <fullName evidence="1">Uncharacterized protein</fullName>
    </submittedName>
</protein>
<dbReference type="AlphaFoldDB" id="A0A931A734"/>
<keyword evidence="2" id="KW-1185">Reference proteome</keyword>
<dbReference type="RefSeq" id="WP_195895348.1">
    <property type="nucleotide sequence ID" value="NZ_JADOGI010000026.1"/>
</dbReference>
<dbReference type="Proteomes" id="UP000605361">
    <property type="component" value="Unassembled WGS sequence"/>
</dbReference>
<sequence length="58" mass="6379">MIIAEGEELASEVRDLRDVSFGDIHTQESKVMADVLRRMMPQSSDAPAVPIAAFGNYI</sequence>
<organism evidence="1 2">
    <name type="scientific">Nonomuraea cypriaca</name>
    <dbReference type="NCBI Taxonomy" id="1187855"/>
    <lineage>
        <taxon>Bacteria</taxon>
        <taxon>Bacillati</taxon>
        <taxon>Actinomycetota</taxon>
        <taxon>Actinomycetes</taxon>
        <taxon>Streptosporangiales</taxon>
        <taxon>Streptosporangiaceae</taxon>
        <taxon>Nonomuraea</taxon>
    </lineage>
</organism>
<comment type="caution">
    <text evidence="1">The sequence shown here is derived from an EMBL/GenBank/DDBJ whole genome shotgun (WGS) entry which is preliminary data.</text>
</comment>
<dbReference type="EMBL" id="JADOGI010000026">
    <property type="protein sequence ID" value="MBF8186373.1"/>
    <property type="molecule type" value="Genomic_DNA"/>
</dbReference>
<accession>A0A931A734</accession>
<reference evidence="1" key="1">
    <citation type="submission" date="2020-11" db="EMBL/GenBank/DDBJ databases">
        <title>Whole-genome analyses of Nonomuraea sp. K274.</title>
        <authorList>
            <person name="Veyisoglu A."/>
        </authorList>
    </citation>
    <scope>NUCLEOTIDE SEQUENCE</scope>
    <source>
        <strain evidence="1">K274</strain>
    </source>
</reference>
<proteinExistence type="predicted"/>
<evidence type="ECO:0000313" key="1">
    <source>
        <dbReference type="EMBL" id="MBF8186373.1"/>
    </source>
</evidence>
<evidence type="ECO:0000313" key="2">
    <source>
        <dbReference type="Proteomes" id="UP000605361"/>
    </source>
</evidence>
<gene>
    <name evidence="1" type="ORF">ITP53_11550</name>
</gene>